<dbReference type="InterPro" id="IPR000276">
    <property type="entry name" value="GPCR_Rhodpsn"/>
</dbReference>
<keyword evidence="9" id="KW-1015">Disulfide bond</keyword>
<evidence type="ECO:0000256" key="8">
    <source>
        <dbReference type="ARBA" id="ARBA00023136"/>
    </source>
</evidence>
<organism evidence="16 17">
    <name type="scientific">Hymenochirus boettgeri</name>
    <name type="common">Congo dwarf clawed frog</name>
    <dbReference type="NCBI Taxonomy" id="247094"/>
    <lineage>
        <taxon>Eukaryota</taxon>
        <taxon>Metazoa</taxon>
        <taxon>Chordata</taxon>
        <taxon>Craniata</taxon>
        <taxon>Vertebrata</taxon>
        <taxon>Euteleostomi</taxon>
        <taxon>Amphibia</taxon>
        <taxon>Batrachia</taxon>
        <taxon>Anura</taxon>
        <taxon>Pipoidea</taxon>
        <taxon>Pipidae</taxon>
        <taxon>Pipinae</taxon>
        <taxon>Hymenochirus</taxon>
    </lineage>
</organism>
<dbReference type="PRINTS" id="PR00237">
    <property type="entry name" value="GPCRRHODOPSN"/>
</dbReference>
<feature type="transmembrane region" description="Helical" evidence="14">
    <location>
        <begin position="57"/>
        <end position="77"/>
    </location>
</feature>
<evidence type="ECO:0000256" key="11">
    <source>
        <dbReference type="ARBA" id="ARBA00023180"/>
    </source>
</evidence>
<name>A0A8T2IM03_9PIPI</name>
<feature type="transmembrane region" description="Helical" evidence="14">
    <location>
        <begin position="24"/>
        <end position="50"/>
    </location>
</feature>
<evidence type="ECO:0000256" key="2">
    <source>
        <dbReference type="ARBA" id="ARBA00022475"/>
    </source>
</evidence>
<accession>A0A8T2IM03</accession>
<dbReference type="FunFam" id="1.20.1070.10:FF:000024">
    <property type="entry name" value="Olfactory receptor"/>
    <property type="match status" value="1"/>
</dbReference>
<feature type="transmembrane region" description="Helical" evidence="14">
    <location>
        <begin position="265"/>
        <end position="286"/>
    </location>
</feature>
<dbReference type="AlphaFoldDB" id="A0A8T2IM03"/>
<proteinExistence type="inferred from homology"/>
<reference evidence="16" key="1">
    <citation type="thesis" date="2020" institute="ProQuest LLC" country="789 East Eisenhower Parkway, Ann Arbor, MI, USA">
        <title>Comparative Genomics and Chromosome Evolution.</title>
        <authorList>
            <person name="Mudd A.B."/>
        </authorList>
    </citation>
    <scope>NUCLEOTIDE SEQUENCE</scope>
    <source>
        <strain evidence="16">Female2</strain>
        <tissue evidence="16">Blood</tissue>
    </source>
</reference>
<dbReference type="GO" id="GO:0005886">
    <property type="term" value="C:plasma membrane"/>
    <property type="evidence" value="ECO:0007669"/>
    <property type="project" value="UniProtKB-SubCell"/>
</dbReference>
<evidence type="ECO:0000256" key="12">
    <source>
        <dbReference type="ARBA" id="ARBA00023224"/>
    </source>
</evidence>
<evidence type="ECO:0000256" key="6">
    <source>
        <dbReference type="ARBA" id="ARBA00022989"/>
    </source>
</evidence>
<feature type="transmembrane region" description="Helical" evidence="14">
    <location>
        <begin position="139"/>
        <end position="161"/>
    </location>
</feature>
<evidence type="ECO:0000256" key="7">
    <source>
        <dbReference type="ARBA" id="ARBA00023040"/>
    </source>
</evidence>
<evidence type="ECO:0000256" key="3">
    <source>
        <dbReference type="ARBA" id="ARBA00022606"/>
    </source>
</evidence>
<dbReference type="PRINTS" id="PR00245">
    <property type="entry name" value="OLFACTORYR"/>
</dbReference>
<evidence type="ECO:0000256" key="9">
    <source>
        <dbReference type="ARBA" id="ARBA00023157"/>
    </source>
</evidence>
<evidence type="ECO:0000256" key="10">
    <source>
        <dbReference type="ARBA" id="ARBA00023170"/>
    </source>
</evidence>
<dbReference type="PANTHER" id="PTHR24242:SF227">
    <property type="entry name" value="OLFACTORY RECEPTOR"/>
    <property type="match status" value="1"/>
</dbReference>
<keyword evidence="8 14" id="KW-0472">Membrane</keyword>
<dbReference type="SUPFAM" id="SSF81321">
    <property type="entry name" value="Family A G protein-coupled receptor-like"/>
    <property type="match status" value="1"/>
</dbReference>
<keyword evidence="5 14" id="KW-0552">Olfaction</keyword>
<evidence type="ECO:0000313" key="17">
    <source>
        <dbReference type="Proteomes" id="UP000812440"/>
    </source>
</evidence>
<comment type="similarity">
    <text evidence="13">Belongs to the G-protein coupled receptor 1 family.</text>
</comment>
<keyword evidence="7 13" id="KW-0297">G-protein coupled receptor</keyword>
<evidence type="ECO:0000259" key="15">
    <source>
        <dbReference type="PROSITE" id="PS50262"/>
    </source>
</evidence>
<dbReference type="OrthoDB" id="6144223at2759"/>
<feature type="transmembrane region" description="Helical" evidence="14">
    <location>
        <begin position="97"/>
        <end position="119"/>
    </location>
</feature>
<keyword evidence="17" id="KW-1185">Reference proteome</keyword>
<comment type="caution">
    <text evidence="16">The sequence shown here is derived from an EMBL/GenBank/DDBJ whole genome shotgun (WGS) entry which is preliminary data.</text>
</comment>
<keyword evidence="11" id="KW-0325">Glycoprotein</keyword>
<dbReference type="Proteomes" id="UP000812440">
    <property type="component" value="Unassembled WGS sequence"/>
</dbReference>
<protein>
    <recommendedName>
        <fullName evidence="14">Olfactory receptor</fullName>
    </recommendedName>
</protein>
<dbReference type="Pfam" id="PF13853">
    <property type="entry name" value="7tm_4"/>
    <property type="match status" value="1"/>
</dbReference>
<evidence type="ECO:0000313" key="16">
    <source>
        <dbReference type="EMBL" id="KAG8431868.1"/>
    </source>
</evidence>
<keyword evidence="3 14" id="KW-0716">Sensory transduction</keyword>
<dbReference type="PANTHER" id="PTHR24242">
    <property type="entry name" value="G-PROTEIN COUPLED RECEPTOR"/>
    <property type="match status" value="1"/>
</dbReference>
<dbReference type="PROSITE" id="PS50262">
    <property type="entry name" value="G_PROTEIN_RECEP_F1_2"/>
    <property type="match status" value="1"/>
</dbReference>
<sequence>MANQSTVLEFVFIGFPGLPQNFHIPVSIVMFSVYSISMVANSTVMILILVKRHLHQPMYIIIGNLALSDLLFDTLTLPKIIAKYWFGAGSISFYGCFFQLFWVHTLGSVDSLIIMLMAIDRYIAICKPLRYHSIITNRLVFFICYLCWVLAALITVGTTVLSVQLPYCGPNNIKNCFCTFPHVTQLACTNTTYATNKVFILAMTVLLVPLAIILLSYVLIIMAITLSSQKENWKKAFYTCTTHLFVIGLYYVPRLFTYVSTLVRWIINADLSVLLLCLYTFIPHAANPIIYCLRTKEIGEILGNVLRSFVKK</sequence>
<feature type="domain" description="G-protein coupled receptors family 1 profile" evidence="15">
    <location>
        <begin position="40"/>
        <end position="291"/>
    </location>
</feature>
<comment type="subcellular location">
    <subcellularLocation>
        <location evidence="1 14">Cell membrane</location>
        <topology evidence="1 14">Multi-pass membrane protein</topology>
    </subcellularLocation>
</comment>
<keyword evidence="10 13" id="KW-0675">Receptor</keyword>
<gene>
    <name evidence="16" type="ORF">GDO86_019660</name>
</gene>
<evidence type="ECO:0000256" key="13">
    <source>
        <dbReference type="RuleBase" id="RU000688"/>
    </source>
</evidence>
<keyword evidence="6 14" id="KW-1133">Transmembrane helix</keyword>
<evidence type="ECO:0000256" key="14">
    <source>
        <dbReference type="RuleBase" id="RU363047"/>
    </source>
</evidence>
<dbReference type="InterPro" id="IPR050939">
    <property type="entry name" value="Olfactory_GPCR1"/>
</dbReference>
<evidence type="ECO:0000256" key="5">
    <source>
        <dbReference type="ARBA" id="ARBA00022725"/>
    </source>
</evidence>
<dbReference type="EMBL" id="JAACNH010000055">
    <property type="protein sequence ID" value="KAG8431868.1"/>
    <property type="molecule type" value="Genomic_DNA"/>
</dbReference>
<dbReference type="Gene3D" id="1.20.1070.10">
    <property type="entry name" value="Rhodopsin 7-helix transmembrane proteins"/>
    <property type="match status" value="1"/>
</dbReference>
<dbReference type="PROSITE" id="PS00237">
    <property type="entry name" value="G_PROTEIN_RECEP_F1_1"/>
    <property type="match status" value="1"/>
</dbReference>
<evidence type="ECO:0000256" key="4">
    <source>
        <dbReference type="ARBA" id="ARBA00022692"/>
    </source>
</evidence>
<feature type="transmembrane region" description="Helical" evidence="14">
    <location>
        <begin position="199"/>
        <end position="224"/>
    </location>
</feature>
<keyword evidence="12 13" id="KW-0807">Transducer</keyword>
<evidence type="ECO:0000256" key="1">
    <source>
        <dbReference type="ARBA" id="ARBA00004651"/>
    </source>
</evidence>
<dbReference type="InterPro" id="IPR000725">
    <property type="entry name" value="Olfact_rcpt"/>
</dbReference>
<dbReference type="GO" id="GO:0004930">
    <property type="term" value="F:G protein-coupled receptor activity"/>
    <property type="evidence" value="ECO:0007669"/>
    <property type="project" value="UniProtKB-KW"/>
</dbReference>
<dbReference type="InterPro" id="IPR017452">
    <property type="entry name" value="GPCR_Rhodpsn_7TM"/>
</dbReference>
<dbReference type="GO" id="GO:0004984">
    <property type="term" value="F:olfactory receptor activity"/>
    <property type="evidence" value="ECO:0007669"/>
    <property type="project" value="InterPro"/>
</dbReference>
<keyword evidence="4 13" id="KW-0812">Transmembrane</keyword>
<keyword evidence="2 14" id="KW-1003">Cell membrane</keyword>